<evidence type="ECO:0000256" key="9">
    <source>
        <dbReference type="ARBA" id="ARBA00022679"/>
    </source>
</evidence>
<comment type="subunit">
    <text evidence="6">Homodimer.</text>
</comment>
<evidence type="ECO:0000256" key="15">
    <source>
        <dbReference type="ARBA" id="ARBA00038036"/>
    </source>
</evidence>
<dbReference type="KEGG" id="amr:AM1_1159"/>
<dbReference type="GO" id="GO:0004594">
    <property type="term" value="F:pantothenate kinase activity"/>
    <property type="evidence" value="ECO:0007669"/>
    <property type="project" value="UniProtKB-EC"/>
</dbReference>
<keyword evidence="12" id="KW-0067">ATP-binding</keyword>
<accession>B0C2Y0</accession>
<comment type="similarity">
    <text evidence="15">Belongs to the type III pantothenate kinase family.</text>
</comment>
<evidence type="ECO:0000256" key="16">
    <source>
        <dbReference type="ARBA" id="ARBA00040883"/>
    </source>
</evidence>
<evidence type="ECO:0000256" key="4">
    <source>
        <dbReference type="ARBA" id="ARBA00004496"/>
    </source>
</evidence>
<evidence type="ECO:0000256" key="14">
    <source>
        <dbReference type="ARBA" id="ARBA00022993"/>
    </source>
</evidence>
<comment type="cofactor">
    <cofactor evidence="3">
        <name>NH4(+)</name>
        <dbReference type="ChEBI" id="CHEBI:28938"/>
    </cofactor>
</comment>
<dbReference type="SUPFAM" id="SSF53067">
    <property type="entry name" value="Actin-like ATPase domain"/>
    <property type="match status" value="1"/>
</dbReference>
<dbReference type="Pfam" id="PF03309">
    <property type="entry name" value="Pan_kinase"/>
    <property type="match status" value="1"/>
</dbReference>
<comment type="cofactor">
    <cofactor evidence="2">
        <name>K(+)</name>
        <dbReference type="ChEBI" id="CHEBI:29103"/>
    </cofactor>
</comment>
<keyword evidence="11 17" id="KW-0418">Kinase</keyword>
<dbReference type="STRING" id="329726.AM1_1159"/>
<gene>
    <name evidence="17" type="ordered locus">AM1_1159</name>
</gene>
<evidence type="ECO:0000256" key="6">
    <source>
        <dbReference type="ARBA" id="ARBA00011738"/>
    </source>
</evidence>
<evidence type="ECO:0000256" key="5">
    <source>
        <dbReference type="ARBA" id="ARBA00005225"/>
    </source>
</evidence>
<reference evidence="17 18" key="1">
    <citation type="journal article" date="2008" name="Proc. Natl. Acad. Sci. U.S.A.">
        <title>Niche adaptation and genome expansion in the chlorophyll d-producing cyanobacterium Acaryochloris marina.</title>
        <authorList>
            <person name="Swingley W.D."/>
            <person name="Chen M."/>
            <person name="Cheung P.C."/>
            <person name="Conrad A.L."/>
            <person name="Dejesa L.C."/>
            <person name="Hao J."/>
            <person name="Honchak B.M."/>
            <person name="Karbach L.E."/>
            <person name="Kurdoglu A."/>
            <person name="Lahiri S."/>
            <person name="Mastrian S.D."/>
            <person name="Miyashita H."/>
            <person name="Page L."/>
            <person name="Ramakrishna P."/>
            <person name="Satoh S."/>
            <person name="Sattley W.M."/>
            <person name="Shimada Y."/>
            <person name="Taylor H.L."/>
            <person name="Tomo T."/>
            <person name="Tsuchiya T."/>
            <person name="Wang Z.T."/>
            <person name="Raymond J."/>
            <person name="Mimuro M."/>
            <person name="Blankenship R.E."/>
            <person name="Touchman J.W."/>
        </authorList>
    </citation>
    <scope>NUCLEOTIDE SEQUENCE [LARGE SCALE GENOMIC DNA]</scope>
    <source>
        <strain evidence="18">MBIC 11017</strain>
    </source>
</reference>
<dbReference type="HOGENOM" id="CLU_066627_2_1_3"/>
<comment type="subcellular location">
    <subcellularLocation>
        <location evidence="4">Cytoplasm</location>
    </subcellularLocation>
</comment>
<keyword evidence="18" id="KW-1185">Reference proteome</keyword>
<sequence length="245" mass="27148">MAQTWDTCHIEMSQTRFPATLEEWQAYSPALAHCSSTVNMPELWVISVVPSQTCFWQTYPRSIVITATDIPIQYPYETFGLDRALSIWTAGTLYQWPVFVIDAGTALTYTGALTPTDCLGGAILPGLGLQLRSLSQSTAALPTIALPQDLPSRWSLTTDIAIQSGILHTLVSGIIDFIRAWLEQYPTSQIVLTGGDAETLYRYLLQASKPKAVPKLLDRVILQPQLQGIGLLHLRQQKSDRSLLF</sequence>
<evidence type="ECO:0000256" key="1">
    <source>
        <dbReference type="ARBA" id="ARBA00001206"/>
    </source>
</evidence>
<dbReference type="PANTHER" id="PTHR34265:SF1">
    <property type="entry name" value="TYPE III PANTOTHENATE KINASE"/>
    <property type="match status" value="1"/>
</dbReference>
<dbReference type="GO" id="GO:0005737">
    <property type="term" value="C:cytoplasm"/>
    <property type="evidence" value="ECO:0007669"/>
    <property type="project" value="UniProtKB-SubCell"/>
</dbReference>
<dbReference type="eggNOG" id="COG1521">
    <property type="taxonomic scope" value="Bacteria"/>
</dbReference>
<evidence type="ECO:0000313" key="18">
    <source>
        <dbReference type="Proteomes" id="UP000000268"/>
    </source>
</evidence>
<dbReference type="Gene3D" id="3.30.420.40">
    <property type="match status" value="1"/>
</dbReference>
<protein>
    <recommendedName>
        <fullName evidence="16">Type III pantothenate kinase</fullName>
        <ecNumber evidence="7">2.7.1.33</ecNumber>
    </recommendedName>
</protein>
<dbReference type="GO" id="GO:0015937">
    <property type="term" value="P:coenzyme A biosynthetic process"/>
    <property type="evidence" value="ECO:0007669"/>
    <property type="project" value="UniProtKB-UniPathway"/>
</dbReference>
<evidence type="ECO:0000256" key="10">
    <source>
        <dbReference type="ARBA" id="ARBA00022741"/>
    </source>
</evidence>
<dbReference type="InterPro" id="IPR043129">
    <property type="entry name" value="ATPase_NBD"/>
</dbReference>
<evidence type="ECO:0000256" key="13">
    <source>
        <dbReference type="ARBA" id="ARBA00022958"/>
    </source>
</evidence>
<keyword evidence="13" id="KW-0630">Potassium</keyword>
<dbReference type="EC" id="2.7.1.33" evidence="7"/>
<evidence type="ECO:0000256" key="7">
    <source>
        <dbReference type="ARBA" id="ARBA00012102"/>
    </source>
</evidence>
<dbReference type="EMBL" id="CP000828">
    <property type="protein sequence ID" value="ABW26196.1"/>
    <property type="molecule type" value="Genomic_DNA"/>
</dbReference>
<dbReference type="Proteomes" id="UP000000268">
    <property type="component" value="Chromosome"/>
</dbReference>
<dbReference type="NCBIfam" id="TIGR00671">
    <property type="entry name" value="baf"/>
    <property type="match status" value="1"/>
</dbReference>
<evidence type="ECO:0000313" key="17">
    <source>
        <dbReference type="EMBL" id="ABW26196.1"/>
    </source>
</evidence>
<evidence type="ECO:0000256" key="2">
    <source>
        <dbReference type="ARBA" id="ARBA00001958"/>
    </source>
</evidence>
<dbReference type="PANTHER" id="PTHR34265">
    <property type="entry name" value="TYPE III PANTOTHENATE KINASE"/>
    <property type="match status" value="1"/>
</dbReference>
<evidence type="ECO:0000256" key="12">
    <source>
        <dbReference type="ARBA" id="ARBA00022840"/>
    </source>
</evidence>
<evidence type="ECO:0000256" key="3">
    <source>
        <dbReference type="ARBA" id="ARBA00001972"/>
    </source>
</evidence>
<comment type="pathway">
    <text evidence="5">Cofactor biosynthesis; coenzyme A biosynthesis; CoA from (R)-pantothenate: step 1/5.</text>
</comment>
<name>B0C2Y0_ACAM1</name>
<evidence type="ECO:0000256" key="11">
    <source>
        <dbReference type="ARBA" id="ARBA00022777"/>
    </source>
</evidence>
<dbReference type="GO" id="GO:0005524">
    <property type="term" value="F:ATP binding"/>
    <property type="evidence" value="ECO:0007669"/>
    <property type="project" value="UniProtKB-KW"/>
</dbReference>
<keyword evidence="8" id="KW-0963">Cytoplasm</keyword>
<comment type="catalytic activity">
    <reaction evidence="1">
        <text>(R)-pantothenate + ATP = (R)-4'-phosphopantothenate + ADP + H(+)</text>
        <dbReference type="Rhea" id="RHEA:16373"/>
        <dbReference type="ChEBI" id="CHEBI:10986"/>
        <dbReference type="ChEBI" id="CHEBI:15378"/>
        <dbReference type="ChEBI" id="CHEBI:29032"/>
        <dbReference type="ChEBI" id="CHEBI:30616"/>
        <dbReference type="ChEBI" id="CHEBI:456216"/>
        <dbReference type="EC" id="2.7.1.33"/>
    </reaction>
</comment>
<organism evidence="17 18">
    <name type="scientific">Acaryochloris marina (strain MBIC 11017)</name>
    <dbReference type="NCBI Taxonomy" id="329726"/>
    <lineage>
        <taxon>Bacteria</taxon>
        <taxon>Bacillati</taxon>
        <taxon>Cyanobacteriota</taxon>
        <taxon>Cyanophyceae</taxon>
        <taxon>Acaryochloridales</taxon>
        <taxon>Acaryochloridaceae</taxon>
        <taxon>Acaryochloris</taxon>
    </lineage>
</organism>
<proteinExistence type="inferred from homology"/>
<keyword evidence="9" id="KW-0808">Transferase</keyword>
<keyword evidence="10" id="KW-0547">Nucleotide-binding</keyword>
<dbReference type="UniPathway" id="UPA00241">
    <property type="reaction ID" value="UER00352"/>
</dbReference>
<dbReference type="AlphaFoldDB" id="B0C2Y0"/>
<keyword evidence="14" id="KW-0173">Coenzyme A biosynthesis</keyword>
<evidence type="ECO:0000256" key="8">
    <source>
        <dbReference type="ARBA" id="ARBA00022490"/>
    </source>
</evidence>
<dbReference type="InterPro" id="IPR004619">
    <property type="entry name" value="Type_III_PanK"/>
</dbReference>